<organism evidence="3 4">
    <name type="scientific">Portibacter lacus</name>
    <dbReference type="NCBI Taxonomy" id="1099794"/>
    <lineage>
        <taxon>Bacteria</taxon>
        <taxon>Pseudomonadati</taxon>
        <taxon>Bacteroidota</taxon>
        <taxon>Saprospiria</taxon>
        <taxon>Saprospirales</taxon>
        <taxon>Haliscomenobacteraceae</taxon>
        <taxon>Portibacter</taxon>
    </lineage>
</organism>
<dbReference type="Pfam" id="PF19580">
    <property type="entry name" value="Exo_endo_phos_3"/>
    <property type="match status" value="1"/>
</dbReference>
<dbReference type="PANTHER" id="PTHR42834">
    <property type="entry name" value="ENDONUCLEASE/EXONUCLEASE/PHOSPHATASE FAMILY PROTEIN (AFU_ORTHOLOGUE AFUA_3G09210)"/>
    <property type="match status" value="1"/>
</dbReference>
<dbReference type="InterPro" id="IPR005135">
    <property type="entry name" value="Endo/exonuclease/phosphatase"/>
</dbReference>
<accession>A0AA37WBA9</accession>
<comment type="caution">
    <text evidence="3">The sequence shown here is derived from an EMBL/GenBank/DDBJ whole genome shotgun (WGS) entry which is preliminary data.</text>
</comment>
<dbReference type="AlphaFoldDB" id="A0AA37WBA9"/>
<evidence type="ECO:0000256" key="1">
    <source>
        <dbReference type="SAM" id="SignalP"/>
    </source>
</evidence>
<name>A0AA37WBA9_9BACT</name>
<sequence length="344" mass="39258">MKYLILSLFLITAVSSNAQEKKYKISSIGFYNLENLFDINDDDEVSDTEFTPEGSKNWTKEKYNEKLGNLSSVIATLGTDQNKDGVAILGVSEVENRGVLEDLVKQRAIKKRNYQIIHEDSPDRRGIDVALLYQEEFFTPIAHKYHPLMIYRDDKRVYTRDVLYVSGMLDGEKIHVLVNHWPSRSGGEKRSRPLRNAAAKLNKMITDSIKVEEPMAKIFIMGDLNDDPTSPSLKNVLQARQSATKTPDGGFFNPMWAYYKKGIGSNAYRDAWSLFDQIVVSQALLPKTQEGFFYYKAVIHNPNSLVQPFGQYKGYPFRTFAGDTYISGYSDHFPVYVLLLKEIN</sequence>
<keyword evidence="1" id="KW-0732">Signal</keyword>
<dbReference type="GO" id="GO:0004519">
    <property type="term" value="F:endonuclease activity"/>
    <property type="evidence" value="ECO:0007669"/>
    <property type="project" value="UniProtKB-KW"/>
</dbReference>
<dbReference type="SUPFAM" id="SSF56219">
    <property type="entry name" value="DNase I-like"/>
    <property type="match status" value="1"/>
</dbReference>
<protein>
    <submittedName>
        <fullName evidence="3">Endonuclease</fullName>
    </submittedName>
</protein>
<evidence type="ECO:0000313" key="4">
    <source>
        <dbReference type="Proteomes" id="UP001156666"/>
    </source>
</evidence>
<feature type="signal peptide" evidence="1">
    <location>
        <begin position="1"/>
        <end position="18"/>
    </location>
</feature>
<keyword evidence="3" id="KW-0378">Hydrolase</keyword>
<keyword evidence="4" id="KW-1185">Reference proteome</keyword>
<dbReference type="InterPro" id="IPR036691">
    <property type="entry name" value="Endo/exonu/phosph_ase_sf"/>
</dbReference>
<reference evidence="3" key="1">
    <citation type="journal article" date="2014" name="Int. J. Syst. Evol. Microbiol.">
        <title>Complete genome sequence of Corynebacterium casei LMG S-19264T (=DSM 44701T), isolated from a smear-ripened cheese.</title>
        <authorList>
            <consortium name="US DOE Joint Genome Institute (JGI-PGF)"/>
            <person name="Walter F."/>
            <person name="Albersmeier A."/>
            <person name="Kalinowski J."/>
            <person name="Ruckert C."/>
        </authorList>
    </citation>
    <scope>NUCLEOTIDE SEQUENCE</scope>
    <source>
        <strain evidence="3">NBRC 108769</strain>
    </source>
</reference>
<feature type="domain" description="Endonuclease/exonuclease/phosphatase" evidence="2">
    <location>
        <begin position="27"/>
        <end position="340"/>
    </location>
</feature>
<proteinExistence type="predicted"/>
<dbReference type="EMBL" id="BSOH01000001">
    <property type="protein sequence ID" value="GLR15446.1"/>
    <property type="molecule type" value="Genomic_DNA"/>
</dbReference>
<reference evidence="3" key="2">
    <citation type="submission" date="2023-01" db="EMBL/GenBank/DDBJ databases">
        <title>Draft genome sequence of Portibacter lacus strain NBRC 108769.</title>
        <authorList>
            <person name="Sun Q."/>
            <person name="Mori K."/>
        </authorList>
    </citation>
    <scope>NUCLEOTIDE SEQUENCE</scope>
    <source>
        <strain evidence="3">NBRC 108769</strain>
    </source>
</reference>
<evidence type="ECO:0000313" key="3">
    <source>
        <dbReference type="EMBL" id="GLR15446.1"/>
    </source>
</evidence>
<keyword evidence="3" id="KW-0540">Nuclease</keyword>
<feature type="chain" id="PRO_5041361831" evidence="1">
    <location>
        <begin position="19"/>
        <end position="344"/>
    </location>
</feature>
<gene>
    <name evidence="3" type="ORF">GCM10007940_00610</name>
</gene>
<dbReference type="Gene3D" id="3.60.10.10">
    <property type="entry name" value="Endonuclease/exonuclease/phosphatase"/>
    <property type="match status" value="1"/>
</dbReference>
<keyword evidence="3" id="KW-0255">Endonuclease</keyword>
<evidence type="ECO:0000259" key="2">
    <source>
        <dbReference type="Pfam" id="PF19580"/>
    </source>
</evidence>
<dbReference type="Proteomes" id="UP001156666">
    <property type="component" value="Unassembled WGS sequence"/>
</dbReference>
<dbReference type="RefSeq" id="WP_235292339.1">
    <property type="nucleotide sequence ID" value="NZ_BSOH01000001.1"/>
</dbReference>
<dbReference type="PANTHER" id="PTHR42834:SF1">
    <property type="entry name" value="ENDONUCLEASE_EXONUCLEASE_PHOSPHATASE FAMILY PROTEIN (AFU_ORTHOLOGUE AFUA_3G09210)"/>
    <property type="match status" value="1"/>
</dbReference>